<name>A0ABS8ESD2_9FIRM</name>
<evidence type="ECO:0000313" key="1">
    <source>
        <dbReference type="EMBL" id="MCC2147879.1"/>
    </source>
</evidence>
<dbReference type="Pfam" id="PF12646">
    <property type="entry name" value="DUF3783"/>
    <property type="match status" value="1"/>
</dbReference>
<keyword evidence="2" id="KW-1185">Reference proteome</keyword>
<reference evidence="1 2" key="1">
    <citation type="submission" date="2021-10" db="EMBL/GenBank/DDBJ databases">
        <title>Anaerobic single-cell dispensing facilitates the cultivation of human gut bacteria.</title>
        <authorList>
            <person name="Afrizal A."/>
        </authorList>
    </citation>
    <scope>NUCLEOTIDE SEQUENCE [LARGE SCALE GENOMIC DNA]</scope>
    <source>
        <strain evidence="1 2">CLA-AA-H246</strain>
    </source>
</reference>
<gene>
    <name evidence="1" type="ORF">LKD42_01205</name>
</gene>
<dbReference type="InterPro" id="IPR016621">
    <property type="entry name" value="UCP014543"/>
</dbReference>
<accession>A0ABS8ESD2</accession>
<organism evidence="1 2">
    <name type="scientific">Hominisplanchenecus faecis</name>
    <dbReference type="NCBI Taxonomy" id="2885351"/>
    <lineage>
        <taxon>Bacteria</taxon>
        <taxon>Bacillati</taxon>
        <taxon>Bacillota</taxon>
        <taxon>Clostridia</taxon>
        <taxon>Lachnospirales</taxon>
        <taxon>Lachnospiraceae</taxon>
        <taxon>Hominisplanchenecus</taxon>
    </lineage>
</organism>
<sequence length="197" mass="22359">MNPVQETVLLYYPKKPKYLPKIKSIFVQLGIQFRILDAASTAQKIGYLTGRTGFEKSTSDVPFSKIPQSVLVMDHFSGVRMDVLFSYLKKAGIPSIDLKAIVTDTNADWTFFALYQEIAKEHARMHARRAIVTRIEESDFGCEGRPDGVIAMDHVYLRYEQESEEFCLMAEDEQLYADHIDENSTVLVTADGKILPL</sequence>
<evidence type="ECO:0000313" key="2">
    <source>
        <dbReference type="Proteomes" id="UP001299235"/>
    </source>
</evidence>
<dbReference type="Proteomes" id="UP001299235">
    <property type="component" value="Unassembled WGS sequence"/>
</dbReference>
<dbReference type="RefSeq" id="WP_248834567.1">
    <property type="nucleotide sequence ID" value="NZ_JAJEQE010000002.1"/>
</dbReference>
<protein>
    <submittedName>
        <fullName evidence="1">DUF3783 domain-containing protein</fullName>
    </submittedName>
</protein>
<comment type="caution">
    <text evidence="1">The sequence shown here is derived from an EMBL/GenBank/DDBJ whole genome shotgun (WGS) entry which is preliminary data.</text>
</comment>
<dbReference type="EMBL" id="JAJEQE010000002">
    <property type="protein sequence ID" value="MCC2147879.1"/>
    <property type="molecule type" value="Genomic_DNA"/>
</dbReference>
<proteinExistence type="predicted"/>